<dbReference type="GO" id="GO:0000724">
    <property type="term" value="P:double-strand break repair via homologous recombination"/>
    <property type="evidence" value="ECO:0007669"/>
    <property type="project" value="TreeGrafter"/>
</dbReference>
<dbReference type="GeneTree" id="ENSGT00550000074816"/>
<evidence type="ECO:0000256" key="1">
    <source>
        <dbReference type="ARBA" id="ARBA00004123"/>
    </source>
</evidence>
<reference evidence="13" key="1">
    <citation type="submission" date="2025-08" db="UniProtKB">
        <authorList>
            <consortium name="Ensembl"/>
        </authorList>
    </citation>
    <scope>IDENTIFICATION</scope>
</reference>
<dbReference type="GO" id="GO:0030915">
    <property type="term" value="C:Smc5-Smc6 complex"/>
    <property type="evidence" value="ECO:0007669"/>
    <property type="project" value="TreeGrafter"/>
</dbReference>
<keyword evidence="9" id="KW-0233">DNA recombination</keyword>
<protein>
    <submittedName>
        <fullName evidence="13">Si:dkey-119f1.1</fullName>
    </submittedName>
</protein>
<evidence type="ECO:0000256" key="4">
    <source>
        <dbReference type="ARBA" id="ARBA00022454"/>
    </source>
</evidence>
<reference evidence="13" key="2">
    <citation type="submission" date="2025-09" db="UniProtKB">
        <authorList>
            <consortium name="Ensembl"/>
        </authorList>
    </citation>
    <scope>IDENTIFICATION</scope>
</reference>
<dbReference type="InterPro" id="IPR027417">
    <property type="entry name" value="P-loop_NTPase"/>
</dbReference>
<sequence length="926" mass="108931">MMSCSFIIFFQRFGQCSLILNSNKASYLHFPCSSGKVISIKRQDLNIILDHFNIQVDNPICMLNQEMSKCFLQTKNPSEKYKFFMKATQLEQMHKDYEEIAMQRERTQDKVENHKEVLLDMNRMVQQKKEHLDQLVGLEDLKKEFYSLENQRVWAEVRDVELEYDSLKRKVTEGQMLTDRFEQKEAGYKQKQEEAEAKLKDMQARIDELLVVMDSLRPQYEGIRKKVDQLKRDDSNSQIMLKGLRCKMQVAERDNNDLIKKLEAAKNSEHQNMAAHNAEHEASKTRLEAQLRNLKEQKDTVAQQMEQFKHNVQLCSQKSTALRNELVNVQRVVQHNEQRHRELSASRTDRLSRFGHHMPRLSQLIDDAHKLGRFQRKPIGPLGSSITIRDPELALAAECCLKEIVYAFCCHSHQDEHTLESIIRGTPLPGHRPEIIVTPFLDKLHDISTRSVKHPEFPSLFESLEINNNIVANILIDMRSIETVLLIKDNRMARQVMIPRPPRNCTVAYTAMGDQVFSDRYYSGEMERARFLSSNVEEQMTELQRELVVVKGQVNEKQQEVTLNDKEKHSNTIQLTQKQAQMTQIQDRIVSLSNELRRLQDVEPEESSVYVLEEELQDMQEQIVALQGKFDNAANISESTQEEYRQMKQEEQKQLRKINVVKKEEESVRTEYQSVEYEIRKCKCVQRSVQEKKRVQLHDFSDTKKKLMEQEQKLQEVTTMAQRICPDRVKVTQSTRCLLITLEKLKARIDSTHHPTKKEKAEVLRIYTELLTRYNQSKRHMKKLNNFVHFLGHMMKKRVDMYTKFRNYLSELCKMNFDAMLLKRKYSGSMAFDHKNCTLMITVHPNDRTVEARTNTNTLSGGERSFSTVCFILALWHCTESPFRCLDEYDVFMDMVTRRMSMDMMLQEAENQRHRQFMFITPLPTK</sequence>
<evidence type="ECO:0000313" key="14">
    <source>
        <dbReference type="Proteomes" id="UP000694388"/>
    </source>
</evidence>
<dbReference type="SUPFAM" id="SSF52540">
    <property type="entry name" value="P-loop containing nucleoside triphosphate hydrolases"/>
    <property type="match status" value="1"/>
</dbReference>
<evidence type="ECO:0000256" key="11">
    <source>
        <dbReference type="ARBA" id="ARBA00023242"/>
    </source>
</evidence>
<keyword evidence="5" id="KW-0547">Nucleotide-binding</keyword>
<keyword evidence="8 12" id="KW-0175">Coiled coil</keyword>
<dbReference type="GO" id="GO:0005634">
    <property type="term" value="C:nucleus"/>
    <property type="evidence" value="ECO:0007669"/>
    <property type="project" value="UniProtKB-SubCell"/>
</dbReference>
<evidence type="ECO:0000256" key="7">
    <source>
        <dbReference type="ARBA" id="ARBA00022840"/>
    </source>
</evidence>
<dbReference type="PANTHER" id="PTHR19306:SF6">
    <property type="entry name" value="STRUCTURAL MAINTENANCE OF CHROMOSOMES PROTEIN 6"/>
    <property type="match status" value="1"/>
</dbReference>
<feature type="coiled-coil region" evidence="12">
    <location>
        <begin position="90"/>
        <end position="117"/>
    </location>
</feature>
<evidence type="ECO:0000256" key="5">
    <source>
        <dbReference type="ARBA" id="ARBA00022741"/>
    </source>
</evidence>
<dbReference type="GO" id="GO:0035861">
    <property type="term" value="C:site of double-strand break"/>
    <property type="evidence" value="ECO:0007669"/>
    <property type="project" value="TreeGrafter"/>
</dbReference>
<accession>A0A8C4WT93</accession>
<dbReference type="GO" id="GO:0003684">
    <property type="term" value="F:damaged DNA binding"/>
    <property type="evidence" value="ECO:0007669"/>
    <property type="project" value="TreeGrafter"/>
</dbReference>
<evidence type="ECO:0000256" key="10">
    <source>
        <dbReference type="ARBA" id="ARBA00023204"/>
    </source>
</evidence>
<evidence type="ECO:0000313" key="13">
    <source>
        <dbReference type="Ensembl" id="ENSEBUP00000009990.1"/>
    </source>
</evidence>
<dbReference type="Proteomes" id="UP000694388">
    <property type="component" value="Unplaced"/>
</dbReference>
<proteinExistence type="inferred from homology"/>
<dbReference type="AlphaFoldDB" id="A0A8C4WT93"/>
<organism evidence="13 14">
    <name type="scientific">Eptatretus burgeri</name>
    <name type="common">Inshore hagfish</name>
    <dbReference type="NCBI Taxonomy" id="7764"/>
    <lineage>
        <taxon>Eukaryota</taxon>
        <taxon>Metazoa</taxon>
        <taxon>Chordata</taxon>
        <taxon>Craniata</taxon>
        <taxon>Vertebrata</taxon>
        <taxon>Cyclostomata</taxon>
        <taxon>Myxini</taxon>
        <taxon>Myxiniformes</taxon>
        <taxon>Myxinidae</taxon>
        <taxon>Eptatretinae</taxon>
        <taxon>Eptatretus</taxon>
    </lineage>
</organism>
<evidence type="ECO:0000256" key="6">
    <source>
        <dbReference type="ARBA" id="ARBA00022763"/>
    </source>
</evidence>
<dbReference type="PANTHER" id="PTHR19306">
    <property type="entry name" value="STRUCTURAL MAINTENANCE OF CHROMOSOMES 5,6 SMC5, SMC6"/>
    <property type="match status" value="1"/>
</dbReference>
<keyword evidence="11" id="KW-0539">Nucleus</keyword>
<feature type="coiled-coil region" evidence="12">
    <location>
        <begin position="185"/>
        <end position="212"/>
    </location>
</feature>
<evidence type="ECO:0000256" key="12">
    <source>
        <dbReference type="SAM" id="Coils"/>
    </source>
</evidence>
<dbReference type="OMA" id="VHVEMNN"/>
<dbReference type="Gene3D" id="3.40.50.300">
    <property type="entry name" value="P-loop containing nucleotide triphosphate hydrolases"/>
    <property type="match status" value="2"/>
</dbReference>
<dbReference type="GO" id="GO:0003697">
    <property type="term" value="F:single-stranded DNA binding"/>
    <property type="evidence" value="ECO:0007669"/>
    <property type="project" value="TreeGrafter"/>
</dbReference>
<name>A0A8C4WT93_EPTBU</name>
<feature type="coiled-coil region" evidence="12">
    <location>
        <begin position="241"/>
        <end position="311"/>
    </location>
</feature>
<evidence type="ECO:0000256" key="8">
    <source>
        <dbReference type="ARBA" id="ARBA00023054"/>
    </source>
</evidence>
<evidence type="ECO:0000256" key="2">
    <source>
        <dbReference type="ARBA" id="ARBA00004286"/>
    </source>
</evidence>
<keyword evidence="10" id="KW-0234">DNA repair</keyword>
<keyword evidence="7" id="KW-0067">ATP-binding</keyword>
<evidence type="ECO:0000256" key="3">
    <source>
        <dbReference type="ARBA" id="ARBA00006793"/>
    </source>
</evidence>
<comment type="subcellular location">
    <subcellularLocation>
        <location evidence="2">Chromosome</location>
    </subcellularLocation>
    <subcellularLocation>
        <location evidence="1">Nucleus</location>
    </subcellularLocation>
</comment>
<comment type="similarity">
    <text evidence="3">Belongs to the SMC family. SMC6 subfamily.</text>
</comment>
<dbReference type="Ensembl" id="ENSEBUT00000010525.1">
    <property type="protein sequence ID" value="ENSEBUP00000009990.1"/>
    <property type="gene ID" value="ENSEBUG00000006416.1"/>
</dbReference>
<feature type="coiled-coil region" evidence="12">
    <location>
        <begin position="526"/>
        <end position="664"/>
    </location>
</feature>
<keyword evidence="4" id="KW-0158">Chromosome</keyword>
<keyword evidence="6" id="KW-0227">DNA damage</keyword>
<dbReference type="GO" id="GO:0005524">
    <property type="term" value="F:ATP binding"/>
    <property type="evidence" value="ECO:0007669"/>
    <property type="project" value="UniProtKB-KW"/>
</dbReference>
<keyword evidence="14" id="KW-1185">Reference proteome</keyword>
<evidence type="ECO:0000256" key="9">
    <source>
        <dbReference type="ARBA" id="ARBA00023172"/>
    </source>
</evidence>